<feature type="transmembrane region" description="Helical" evidence="2">
    <location>
        <begin position="188"/>
        <end position="209"/>
    </location>
</feature>
<dbReference type="SUPFAM" id="SSF103473">
    <property type="entry name" value="MFS general substrate transporter"/>
    <property type="match status" value="1"/>
</dbReference>
<dbReference type="PANTHER" id="PTHR11328">
    <property type="entry name" value="MAJOR FACILITATOR SUPERFAMILY DOMAIN-CONTAINING PROTEIN"/>
    <property type="match status" value="1"/>
</dbReference>
<dbReference type="InterPro" id="IPR036259">
    <property type="entry name" value="MFS_trans_sf"/>
</dbReference>
<feature type="transmembrane region" description="Helical" evidence="2">
    <location>
        <begin position="242"/>
        <end position="261"/>
    </location>
</feature>
<dbReference type="RefSeq" id="WP_344254668.1">
    <property type="nucleotide sequence ID" value="NZ_BAAARE010000007.1"/>
</dbReference>
<feature type="transmembrane region" description="Helical" evidence="2">
    <location>
        <begin position="93"/>
        <end position="111"/>
    </location>
</feature>
<dbReference type="InterPro" id="IPR039672">
    <property type="entry name" value="MFS_2"/>
</dbReference>
<keyword evidence="2" id="KW-1133">Transmembrane helix</keyword>
<feature type="compositionally biased region" description="Low complexity" evidence="1">
    <location>
        <begin position="464"/>
        <end position="478"/>
    </location>
</feature>
<dbReference type="Gene3D" id="1.20.1250.20">
    <property type="entry name" value="MFS general substrate transporter like domains"/>
    <property type="match status" value="2"/>
</dbReference>
<evidence type="ECO:0000256" key="2">
    <source>
        <dbReference type="SAM" id="Phobius"/>
    </source>
</evidence>
<dbReference type="PANTHER" id="PTHR11328:SF24">
    <property type="entry name" value="MAJOR FACILITATOR SUPERFAMILY (MFS) PROFILE DOMAIN-CONTAINING PROTEIN"/>
    <property type="match status" value="1"/>
</dbReference>
<organism evidence="3 4">
    <name type="scientific">Terrabacter carboxydivorans</name>
    <dbReference type="NCBI Taxonomy" id="619730"/>
    <lineage>
        <taxon>Bacteria</taxon>
        <taxon>Bacillati</taxon>
        <taxon>Actinomycetota</taxon>
        <taxon>Actinomycetes</taxon>
        <taxon>Micrococcales</taxon>
        <taxon>Intrasporangiaceae</taxon>
        <taxon>Terrabacter</taxon>
    </lineage>
</organism>
<evidence type="ECO:0000256" key="1">
    <source>
        <dbReference type="SAM" id="MobiDB-lite"/>
    </source>
</evidence>
<keyword evidence="4" id="KW-1185">Reference proteome</keyword>
<evidence type="ECO:0000313" key="4">
    <source>
        <dbReference type="Proteomes" id="UP001500730"/>
    </source>
</evidence>
<feature type="transmembrane region" description="Helical" evidence="2">
    <location>
        <begin position="25"/>
        <end position="47"/>
    </location>
</feature>
<feature type="transmembrane region" description="Helical" evidence="2">
    <location>
        <begin position="369"/>
        <end position="394"/>
    </location>
</feature>
<feature type="transmembrane region" description="Helical" evidence="2">
    <location>
        <begin position="267"/>
        <end position="293"/>
    </location>
</feature>
<feature type="region of interest" description="Disordered" evidence="1">
    <location>
        <begin position="453"/>
        <end position="489"/>
    </location>
</feature>
<feature type="transmembrane region" description="Helical" evidence="2">
    <location>
        <begin position="305"/>
        <end position="323"/>
    </location>
</feature>
<accession>A0ABN3LCC8</accession>
<evidence type="ECO:0000313" key="3">
    <source>
        <dbReference type="EMBL" id="GAA2481758.1"/>
    </source>
</evidence>
<comment type="caution">
    <text evidence="3">The sequence shown here is derived from an EMBL/GenBank/DDBJ whole genome shotgun (WGS) entry which is preliminary data.</text>
</comment>
<feature type="compositionally biased region" description="Acidic residues" evidence="1">
    <location>
        <begin position="479"/>
        <end position="489"/>
    </location>
</feature>
<keyword evidence="2" id="KW-0812">Transmembrane</keyword>
<proteinExistence type="predicted"/>
<sequence>MTSATTPAPSPHSSPPLPASVRRGYGLGSVATGSFGTVPGLLLLPYLTDRLGVPAAAAGVIVFAPKAWDVVLNPVAGRISDRSTHPDGRRRPFLIRAGLLLAAAFALLFLGPTSPQWLAAGWVAVAYLACATAYSFFQVPYVAMPAEITDDYDERTRLMTWRVAILALAILVSGGASPAIRDALGPDWGYRAVGFFVAALIALGAWAAWRGTRSARVVTGVATSATFGDQLRIIRSDRPFRLLLTTFVLQALATGAMLAGVDYVARWIIGTPLSATLLFVCFVAPALVVTPLWQRFGTARDKKTGYVIASVLLGGGALALVLLRSLPEAAVYACVAVVGIGYAGAQMFPLAMLADVASRTAEARTRVGLYTGVWTAGETLGLALGPAAYAGVLALGGYESSGAGWVAVQGDRTLTAIALGFSLVPAVLVAVSLLALRTFTLAPPSAGSMYLRGPGAARIHRPEGGSSSGSRTRSSTGTTDDEIDDEDER</sequence>
<name>A0ABN3LCC8_9MICO</name>
<protein>
    <submittedName>
        <fullName evidence="3">MFS transporter</fullName>
    </submittedName>
</protein>
<dbReference type="Proteomes" id="UP001500730">
    <property type="component" value="Unassembled WGS sequence"/>
</dbReference>
<feature type="transmembrane region" description="Helical" evidence="2">
    <location>
        <begin position="158"/>
        <end position="176"/>
    </location>
</feature>
<gene>
    <name evidence="3" type="ORF">GCM10009858_19360</name>
</gene>
<dbReference type="EMBL" id="BAAARE010000007">
    <property type="protein sequence ID" value="GAA2481758.1"/>
    <property type="molecule type" value="Genomic_DNA"/>
</dbReference>
<feature type="transmembrane region" description="Helical" evidence="2">
    <location>
        <begin position="414"/>
        <end position="436"/>
    </location>
</feature>
<keyword evidence="2" id="KW-0472">Membrane</keyword>
<feature type="transmembrane region" description="Helical" evidence="2">
    <location>
        <begin position="117"/>
        <end position="137"/>
    </location>
</feature>
<feature type="transmembrane region" description="Helical" evidence="2">
    <location>
        <begin position="329"/>
        <end position="357"/>
    </location>
</feature>
<reference evidence="3 4" key="1">
    <citation type="journal article" date="2019" name="Int. J. Syst. Evol. Microbiol.">
        <title>The Global Catalogue of Microorganisms (GCM) 10K type strain sequencing project: providing services to taxonomists for standard genome sequencing and annotation.</title>
        <authorList>
            <consortium name="The Broad Institute Genomics Platform"/>
            <consortium name="The Broad Institute Genome Sequencing Center for Infectious Disease"/>
            <person name="Wu L."/>
            <person name="Ma J."/>
        </authorList>
    </citation>
    <scope>NUCLEOTIDE SEQUENCE [LARGE SCALE GENOMIC DNA]</scope>
    <source>
        <strain evidence="3 4">JCM 16259</strain>
    </source>
</reference>
<dbReference type="Pfam" id="PF13347">
    <property type="entry name" value="MFS_2"/>
    <property type="match status" value="1"/>
</dbReference>